<name>A0ABV0KEA1_9CYAN</name>
<keyword evidence="2" id="KW-1185">Reference proteome</keyword>
<evidence type="ECO:0008006" key="3">
    <source>
        <dbReference type="Google" id="ProtNLM"/>
    </source>
</evidence>
<sequence>MLKLFVLAGKRVKRTGRSPSLFTLLLASTAIGVLHDPHAALSQTSFLTAFNPEDHICYMQTSDGRVLNLSKLCGGKQGTVNALSTTDQSFLNDYQSFLSKRSTRLPAVKAALLQAQQNPQAVLQRAQAVCTALRTGQPQPTTTGQVGDDLFTTLAPDYFCPELDE</sequence>
<evidence type="ECO:0000313" key="1">
    <source>
        <dbReference type="EMBL" id="MEP1057515.1"/>
    </source>
</evidence>
<evidence type="ECO:0000313" key="2">
    <source>
        <dbReference type="Proteomes" id="UP001476950"/>
    </source>
</evidence>
<dbReference type="RefSeq" id="WP_190450464.1">
    <property type="nucleotide sequence ID" value="NZ_JAMPLM010000002.1"/>
</dbReference>
<proteinExistence type="predicted"/>
<protein>
    <recommendedName>
        <fullName evidence="3">DUF732 domain-containing protein</fullName>
    </recommendedName>
</protein>
<gene>
    <name evidence="1" type="ORF">NDI38_03635</name>
</gene>
<organism evidence="1 2">
    <name type="scientific">Stenomitos frigidus AS-A4</name>
    <dbReference type="NCBI Taxonomy" id="2933935"/>
    <lineage>
        <taxon>Bacteria</taxon>
        <taxon>Bacillati</taxon>
        <taxon>Cyanobacteriota</taxon>
        <taxon>Cyanophyceae</taxon>
        <taxon>Leptolyngbyales</taxon>
        <taxon>Leptolyngbyaceae</taxon>
        <taxon>Stenomitos</taxon>
    </lineage>
</organism>
<reference evidence="1 2" key="1">
    <citation type="submission" date="2022-04" db="EMBL/GenBank/DDBJ databases">
        <title>Positive selection, recombination, and allopatry shape intraspecific diversity of widespread and dominant cyanobacteria.</title>
        <authorList>
            <person name="Wei J."/>
            <person name="Shu W."/>
            <person name="Hu C."/>
        </authorList>
    </citation>
    <scope>NUCLEOTIDE SEQUENCE [LARGE SCALE GENOMIC DNA]</scope>
    <source>
        <strain evidence="1 2">AS-A4</strain>
    </source>
</reference>
<accession>A0ABV0KEA1</accession>
<comment type="caution">
    <text evidence="1">The sequence shown here is derived from an EMBL/GenBank/DDBJ whole genome shotgun (WGS) entry which is preliminary data.</text>
</comment>
<dbReference type="Proteomes" id="UP001476950">
    <property type="component" value="Unassembled WGS sequence"/>
</dbReference>
<dbReference type="EMBL" id="JAMPLM010000002">
    <property type="protein sequence ID" value="MEP1057515.1"/>
    <property type="molecule type" value="Genomic_DNA"/>
</dbReference>